<sequence>MALEGSPPGCRSGHSAQDRDDVRTFGRRRRRILEVAKGPCVSVSLLEALPSPRNLYCGASTQYGGYRQKFSKWVRYWQGLWAGAKQSPRSTSCCQSASRAAVNSNITSFAMSSELPSTPPSHHSKSAHLSRDERLQVQTLRKCGFTYEQIVAQLGFTYNQVGHACRAPNITPKKRSGRPGLLNPEQIEDLIAFITSSKATRRMPYSKIPAALGWDCSDCLSGVQSRGAAPNEITKNTSLSRTLWQSTIKHHARASHLFAMESNKEKDMRQPDLIIPYQEPAAKGDNVEFQSTISSTLPMAAIFMRNKYVGWAAVVFSIQSWLGESEETKKSSSTPGYFNVGMSVVSLLVTYLPLFLPPPGTKSGSPTGAPAPLPV</sequence>
<keyword evidence="2" id="KW-0812">Transmembrane</keyword>
<name>Q2H4S4_CHAGB</name>
<reference evidence="7" key="1">
    <citation type="journal article" date="2015" name="Genome Announc.">
        <title>Draft genome sequence of the cellulolytic fungus Chaetomium globosum.</title>
        <authorList>
            <person name="Cuomo C.A."/>
            <person name="Untereiner W.A."/>
            <person name="Ma L.-J."/>
            <person name="Grabherr M."/>
            <person name="Birren B.W."/>
        </authorList>
    </citation>
    <scope>NUCLEOTIDE SEQUENCE [LARGE SCALE GENOMIC DNA]</scope>
    <source>
        <strain evidence="7">ATCC 6205 / CBS 148.51 / DSM 1962 / NBRC 6347 / NRRL 1970</strain>
    </source>
</reference>
<keyword evidence="4" id="KW-0472">Membrane</keyword>
<evidence type="ECO:0000256" key="2">
    <source>
        <dbReference type="ARBA" id="ARBA00022692"/>
    </source>
</evidence>
<dbReference type="HOGENOM" id="CLU_737697_0_0_1"/>
<dbReference type="eggNOG" id="ENOG502S6JB">
    <property type="taxonomic scope" value="Eukaryota"/>
</dbReference>
<dbReference type="GO" id="GO:0005789">
    <property type="term" value="C:endoplasmic reticulum membrane"/>
    <property type="evidence" value="ECO:0007669"/>
    <property type="project" value="InterPro"/>
</dbReference>
<protein>
    <submittedName>
        <fullName evidence="6">Uncharacterized protein</fullName>
    </submittedName>
</protein>
<comment type="subcellular location">
    <subcellularLocation>
        <location evidence="1">Membrane</location>
    </subcellularLocation>
</comment>
<dbReference type="InParanoid" id="Q2H4S4"/>
<evidence type="ECO:0000256" key="3">
    <source>
        <dbReference type="ARBA" id="ARBA00022989"/>
    </source>
</evidence>
<feature type="region of interest" description="Disordered" evidence="5">
    <location>
        <begin position="111"/>
        <end position="131"/>
    </location>
</feature>
<evidence type="ECO:0000256" key="4">
    <source>
        <dbReference type="ARBA" id="ARBA00023136"/>
    </source>
</evidence>
<evidence type="ECO:0000313" key="6">
    <source>
        <dbReference type="EMBL" id="EAQ89722.1"/>
    </source>
</evidence>
<dbReference type="GeneID" id="4391500"/>
<dbReference type="InterPro" id="IPR005351">
    <property type="entry name" value="ASTER"/>
</dbReference>
<evidence type="ECO:0000313" key="7">
    <source>
        <dbReference type="Proteomes" id="UP000001056"/>
    </source>
</evidence>
<feature type="region of interest" description="Disordered" evidence="5">
    <location>
        <begin position="1"/>
        <end position="23"/>
    </location>
</feature>
<dbReference type="PANTHER" id="PTHR28038:SF1">
    <property type="entry name" value="ADL329WP"/>
    <property type="match status" value="1"/>
</dbReference>
<dbReference type="Proteomes" id="UP000001056">
    <property type="component" value="Unassembled WGS sequence"/>
</dbReference>
<gene>
    <name evidence="6" type="ORF">CHGG_06341</name>
</gene>
<keyword evidence="7" id="KW-1185">Reference proteome</keyword>
<dbReference type="PANTHER" id="PTHR28038">
    <property type="entry name" value="ADL329WP"/>
    <property type="match status" value="1"/>
</dbReference>
<proteinExistence type="predicted"/>
<dbReference type="AlphaFoldDB" id="Q2H4S4"/>
<evidence type="ECO:0000256" key="5">
    <source>
        <dbReference type="SAM" id="MobiDB-lite"/>
    </source>
</evidence>
<dbReference type="STRING" id="306901.Q2H4S4"/>
<dbReference type="RefSeq" id="XP_001222436.1">
    <property type="nucleotide sequence ID" value="XM_001222435.1"/>
</dbReference>
<dbReference type="Pfam" id="PF03669">
    <property type="entry name" value="ASTER"/>
    <property type="match status" value="1"/>
</dbReference>
<accession>Q2H4S4</accession>
<dbReference type="VEuPathDB" id="FungiDB:CHGG_06341"/>
<keyword evidence="3" id="KW-1133">Transmembrane helix</keyword>
<dbReference type="OrthoDB" id="284718at2759"/>
<dbReference type="EMBL" id="CH408031">
    <property type="protein sequence ID" value="EAQ89722.1"/>
    <property type="molecule type" value="Genomic_DNA"/>
</dbReference>
<dbReference type="GO" id="GO:0044183">
    <property type="term" value="F:protein folding chaperone"/>
    <property type="evidence" value="ECO:0007669"/>
    <property type="project" value="InterPro"/>
</dbReference>
<evidence type="ECO:0000256" key="1">
    <source>
        <dbReference type="ARBA" id="ARBA00004370"/>
    </source>
</evidence>
<dbReference type="GO" id="GO:0045048">
    <property type="term" value="P:protein insertion into ER membrane"/>
    <property type="evidence" value="ECO:0007669"/>
    <property type="project" value="InterPro"/>
</dbReference>
<organism evidence="6 7">
    <name type="scientific">Chaetomium globosum (strain ATCC 6205 / CBS 148.51 / DSM 1962 / NBRC 6347 / NRRL 1970)</name>
    <name type="common">Soil fungus</name>
    <dbReference type="NCBI Taxonomy" id="306901"/>
    <lineage>
        <taxon>Eukaryota</taxon>
        <taxon>Fungi</taxon>
        <taxon>Dikarya</taxon>
        <taxon>Ascomycota</taxon>
        <taxon>Pezizomycotina</taxon>
        <taxon>Sordariomycetes</taxon>
        <taxon>Sordariomycetidae</taxon>
        <taxon>Sordariales</taxon>
        <taxon>Chaetomiaceae</taxon>
        <taxon>Chaetomium</taxon>
    </lineage>
</organism>